<feature type="compositionally biased region" description="Basic and acidic residues" evidence="1">
    <location>
        <begin position="405"/>
        <end position="423"/>
    </location>
</feature>
<proteinExistence type="predicted"/>
<feature type="compositionally biased region" description="Polar residues" evidence="1">
    <location>
        <begin position="82"/>
        <end position="93"/>
    </location>
</feature>
<dbReference type="Proteomes" id="UP001163846">
    <property type="component" value="Unassembled WGS sequence"/>
</dbReference>
<evidence type="ECO:0000313" key="3">
    <source>
        <dbReference type="Proteomes" id="UP001163846"/>
    </source>
</evidence>
<evidence type="ECO:0000256" key="1">
    <source>
        <dbReference type="SAM" id="MobiDB-lite"/>
    </source>
</evidence>
<protein>
    <submittedName>
        <fullName evidence="2">Uncharacterized protein</fullName>
    </submittedName>
</protein>
<feature type="compositionally biased region" description="Polar residues" evidence="1">
    <location>
        <begin position="116"/>
        <end position="125"/>
    </location>
</feature>
<reference evidence="2" key="1">
    <citation type="submission" date="2022-08" db="EMBL/GenBank/DDBJ databases">
        <authorList>
            <consortium name="DOE Joint Genome Institute"/>
            <person name="Min B."/>
            <person name="Riley R."/>
            <person name="Sierra-Patev S."/>
            <person name="Naranjo-Ortiz M."/>
            <person name="Looney B."/>
            <person name="Konkel Z."/>
            <person name="Slot J.C."/>
            <person name="Sakamoto Y."/>
            <person name="Steenwyk J.L."/>
            <person name="Rokas A."/>
            <person name="Carro J."/>
            <person name="Camarero S."/>
            <person name="Ferreira P."/>
            <person name="Molpeceres G."/>
            <person name="Ruiz-Duenas F.J."/>
            <person name="Serrano A."/>
            <person name="Henrissat B."/>
            <person name="Drula E."/>
            <person name="Hughes K.W."/>
            <person name="Mata J.L."/>
            <person name="Ishikawa N.K."/>
            <person name="Vargas-Isla R."/>
            <person name="Ushijima S."/>
            <person name="Smith C.A."/>
            <person name="Ahrendt S."/>
            <person name="Andreopoulos W."/>
            <person name="He G."/>
            <person name="Labutti K."/>
            <person name="Lipzen A."/>
            <person name="Ng V."/>
            <person name="Sandor L."/>
            <person name="Barry K."/>
            <person name="Martinez A.T."/>
            <person name="Xiao Y."/>
            <person name="Gibbons J.G."/>
            <person name="Terashima K."/>
            <person name="Hibbett D.S."/>
            <person name="Grigoriev I.V."/>
        </authorList>
    </citation>
    <scope>NUCLEOTIDE SEQUENCE</scope>
    <source>
        <strain evidence="2">TFB9207</strain>
    </source>
</reference>
<dbReference type="EMBL" id="MU805953">
    <property type="protein sequence ID" value="KAJ3844446.1"/>
    <property type="molecule type" value="Genomic_DNA"/>
</dbReference>
<feature type="compositionally biased region" description="Polar residues" evidence="1">
    <location>
        <begin position="29"/>
        <end position="38"/>
    </location>
</feature>
<feature type="region of interest" description="Disordered" evidence="1">
    <location>
        <begin position="1"/>
        <end position="133"/>
    </location>
</feature>
<keyword evidence="3" id="KW-1185">Reference proteome</keyword>
<gene>
    <name evidence="2" type="ORF">F5878DRAFT_601991</name>
</gene>
<feature type="compositionally biased region" description="Basic and acidic residues" evidence="1">
    <location>
        <begin position="1"/>
        <end position="11"/>
    </location>
</feature>
<name>A0AA38PL13_9AGAR</name>
<feature type="region of interest" description="Disordered" evidence="1">
    <location>
        <begin position="343"/>
        <end position="423"/>
    </location>
</feature>
<dbReference type="AlphaFoldDB" id="A0AA38PL13"/>
<sequence length="455" mass="49721">MSKDAETRLAQDSDSSQTENEEPVAKSGSAKSSPTISKKLSDMRPPDSVVPVASRSTPAAKRPRADADNASVKSSKGHIRNKSSVASLKNIQLSDSATPPSSAKKPASSRGHKPMSSISQQQPAPSESDFDDGASIADSVISVNRVRRSEHERIEYFKNQPECGSLEPNRVKCLRCQKYVALGKRTTYNVRPWEKHRTTCDLKPAVEHRASPDGADAIASAESVSPHRTSHESEEERKSILFADPNVQEVEPNRVLCKKCTSWIRLSGFNYDPGNWKSHNRSCGVPVPSSNVATAERKLKLVNDNRVESFGVNHVICGTCNVTVALKDDMDYNLTQWDEHKAGCPEPGSKEESDKSSSIPFPTQGAKPPESIGSTSTVVSPEESASKGVKRRLDDSEADLPQDDPDARPQNRPRTDAYVAPDKEPGVLGWFMMPFKSFVRGFKESLNKDASMSTS</sequence>
<organism evidence="2 3">
    <name type="scientific">Lentinula raphanica</name>
    <dbReference type="NCBI Taxonomy" id="153919"/>
    <lineage>
        <taxon>Eukaryota</taxon>
        <taxon>Fungi</taxon>
        <taxon>Dikarya</taxon>
        <taxon>Basidiomycota</taxon>
        <taxon>Agaricomycotina</taxon>
        <taxon>Agaricomycetes</taxon>
        <taxon>Agaricomycetidae</taxon>
        <taxon>Agaricales</taxon>
        <taxon>Marasmiineae</taxon>
        <taxon>Omphalotaceae</taxon>
        <taxon>Lentinula</taxon>
    </lineage>
</organism>
<evidence type="ECO:0000313" key="2">
    <source>
        <dbReference type="EMBL" id="KAJ3844446.1"/>
    </source>
</evidence>
<feature type="compositionally biased region" description="Basic and acidic residues" evidence="1">
    <location>
        <begin position="343"/>
        <end position="355"/>
    </location>
</feature>
<accession>A0AA38PL13</accession>
<feature type="compositionally biased region" description="Low complexity" evidence="1">
    <location>
        <begin position="94"/>
        <end position="109"/>
    </location>
</feature>
<comment type="caution">
    <text evidence="2">The sequence shown here is derived from an EMBL/GenBank/DDBJ whole genome shotgun (WGS) entry which is preliminary data.</text>
</comment>